<dbReference type="EMBL" id="DWUP01000062">
    <property type="protein sequence ID" value="HJD52676.1"/>
    <property type="molecule type" value="Genomic_DNA"/>
</dbReference>
<evidence type="ECO:0000256" key="5">
    <source>
        <dbReference type="ARBA" id="ARBA00022989"/>
    </source>
</evidence>
<evidence type="ECO:0000259" key="8">
    <source>
        <dbReference type="Pfam" id="PF00924"/>
    </source>
</evidence>
<dbReference type="InterPro" id="IPR010920">
    <property type="entry name" value="LSM_dom_sf"/>
</dbReference>
<evidence type="ECO:0000256" key="4">
    <source>
        <dbReference type="ARBA" id="ARBA00022692"/>
    </source>
</evidence>
<evidence type="ECO:0000256" key="1">
    <source>
        <dbReference type="ARBA" id="ARBA00004651"/>
    </source>
</evidence>
<dbReference type="Gene3D" id="3.30.70.100">
    <property type="match status" value="1"/>
</dbReference>
<comment type="subcellular location">
    <subcellularLocation>
        <location evidence="1">Cell membrane</location>
        <topology evidence="1">Multi-pass membrane protein</topology>
    </subcellularLocation>
</comment>
<evidence type="ECO:0000256" key="7">
    <source>
        <dbReference type="SAM" id="Phobius"/>
    </source>
</evidence>
<evidence type="ECO:0000313" key="10">
    <source>
        <dbReference type="EMBL" id="HJD52676.1"/>
    </source>
</evidence>
<feature type="transmembrane region" description="Helical" evidence="7">
    <location>
        <begin position="29"/>
        <end position="46"/>
    </location>
</feature>
<gene>
    <name evidence="10" type="ORF">IAA93_02965</name>
</gene>
<feature type="transmembrane region" description="Helical" evidence="7">
    <location>
        <begin position="94"/>
        <end position="125"/>
    </location>
</feature>
<dbReference type="Pfam" id="PF05552">
    <property type="entry name" value="MS_channel_1st_1"/>
    <property type="match status" value="1"/>
</dbReference>
<comment type="similarity">
    <text evidence="2">Belongs to the MscS (TC 1.A.23) family.</text>
</comment>
<dbReference type="PROSITE" id="PS01246">
    <property type="entry name" value="UPF0003"/>
    <property type="match status" value="1"/>
</dbReference>
<dbReference type="InterPro" id="IPR008910">
    <property type="entry name" value="MSC_TM_helix"/>
</dbReference>
<dbReference type="InterPro" id="IPR011066">
    <property type="entry name" value="MscS_channel_C_sf"/>
</dbReference>
<dbReference type="Gene3D" id="1.10.287.1260">
    <property type="match status" value="1"/>
</dbReference>
<dbReference type="GO" id="GO:0008381">
    <property type="term" value="F:mechanosensitive monoatomic ion channel activity"/>
    <property type="evidence" value="ECO:0007669"/>
    <property type="project" value="InterPro"/>
</dbReference>
<name>A0A9D2UHY9_9BACT</name>
<keyword evidence="6 7" id="KW-0472">Membrane</keyword>
<comment type="caution">
    <text evidence="10">The sequence shown here is derived from an EMBL/GenBank/DDBJ whole genome shotgun (WGS) entry which is preliminary data.</text>
</comment>
<reference evidence="10" key="1">
    <citation type="journal article" date="2021" name="PeerJ">
        <title>Extensive microbial diversity within the chicken gut microbiome revealed by metagenomics and culture.</title>
        <authorList>
            <person name="Gilroy R."/>
            <person name="Ravi A."/>
            <person name="Getino M."/>
            <person name="Pursley I."/>
            <person name="Horton D.L."/>
            <person name="Alikhan N.F."/>
            <person name="Baker D."/>
            <person name="Gharbi K."/>
            <person name="Hall N."/>
            <person name="Watson M."/>
            <person name="Adriaenssens E.M."/>
            <person name="Foster-Nyarko E."/>
            <person name="Jarju S."/>
            <person name="Secka A."/>
            <person name="Antonio M."/>
            <person name="Oren A."/>
            <person name="Chaudhuri R.R."/>
            <person name="La Ragione R."/>
            <person name="Hildebrand F."/>
            <person name="Pallen M.J."/>
        </authorList>
    </citation>
    <scope>NUCLEOTIDE SEQUENCE</scope>
    <source>
        <strain evidence="10">MalCec1-1739</strain>
    </source>
</reference>
<keyword evidence="5 7" id="KW-1133">Transmembrane helix</keyword>
<dbReference type="PANTHER" id="PTHR30221:SF1">
    <property type="entry name" value="SMALL-CONDUCTANCE MECHANOSENSITIVE CHANNEL"/>
    <property type="match status" value="1"/>
</dbReference>
<dbReference type="Pfam" id="PF00924">
    <property type="entry name" value="MS_channel_2nd"/>
    <property type="match status" value="1"/>
</dbReference>
<keyword evidence="4 7" id="KW-0812">Transmembrane</keyword>
<reference evidence="10" key="2">
    <citation type="submission" date="2021-04" db="EMBL/GenBank/DDBJ databases">
        <authorList>
            <person name="Gilroy R."/>
        </authorList>
    </citation>
    <scope>NUCLEOTIDE SEQUENCE</scope>
    <source>
        <strain evidence="10">MalCec1-1739</strain>
    </source>
</reference>
<protein>
    <submittedName>
        <fullName evidence="10">Mechanosensitive ion channel</fullName>
    </submittedName>
</protein>
<dbReference type="InterPro" id="IPR045275">
    <property type="entry name" value="MscS_archaea/bacteria_type"/>
</dbReference>
<feature type="transmembrane region" description="Helical" evidence="7">
    <location>
        <begin position="66"/>
        <end position="88"/>
    </location>
</feature>
<dbReference type="AlphaFoldDB" id="A0A9D2UHY9"/>
<dbReference type="SUPFAM" id="SSF82861">
    <property type="entry name" value="Mechanosensitive channel protein MscS (YggB), transmembrane region"/>
    <property type="match status" value="1"/>
</dbReference>
<organism evidence="10 11">
    <name type="scientific">Candidatus Avibacteroides avistercoris</name>
    <dbReference type="NCBI Taxonomy" id="2840690"/>
    <lineage>
        <taxon>Bacteria</taxon>
        <taxon>Pseudomonadati</taxon>
        <taxon>Bacteroidota</taxon>
        <taxon>Bacteroidia</taxon>
        <taxon>Bacteroidales</taxon>
        <taxon>Bacteroidaceae</taxon>
        <taxon>Bacteroidaceae incertae sedis</taxon>
        <taxon>Candidatus Avibacteroides</taxon>
    </lineage>
</organism>
<dbReference type="GO" id="GO:0005886">
    <property type="term" value="C:plasma membrane"/>
    <property type="evidence" value="ECO:0007669"/>
    <property type="project" value="UniProtKB-SubCell"/>
</dbReference>
<feature type="domain" description="Mechanosensitive ion channel MscS" evidence="8">
    <location>
        <begin position="113"/>
        <end position="178"/>
    </location>
</feature>
<dbReference type="InterPro" id="IPR006686">
    <property type="entry name" value="MscS_channel_CS"/>
</dbReference>
<dbReference type="Pfam" id="PF21082">
    <property type="entry name" value="MS_channel_3rd"/>
    <property type="match status" value="1"/>
</dbReference>
<feature type="domain" description="Mechanosensitive ion channel MscS C-terminal" evidence="9">
    <location>
        <begin position="184"/>
        <end position="266"/>
    </location>
</feature>
<dbReference type="SUPFAM" id="SSF50182">
    <property type="entry name" value="Sm-like ribonucleoproteins"/>
    <property type="match status" value="1"/>
</dbReference>
<proteinExistence type="inferred from homology"/>
<dbReference type="SUPFAM" id="SSF82689">
    <property type="entry name" value="Mechanosensitive channel protein MscS (YggB), C-terminal domain"/>
    <property type="match status" value="1"/>
</dbReference>
<dbReference type="InterPro" id="IPR023408">
    <property type="entry name" value="MscS_beta-dom_sf"/>
</dbReference>
<evidence type="ECO:0000256" key="3">
    <source>
        <dbReference type="ARBA" id="ARBA00022475"/>
    </source>
</evidence>
<dbReference type="Gene3D" id="2.30.30.60">
    <property type="match status" value="1"/>
</dbReference>
<dbReference type="Proteomes" id="UP000787625">
    <property type="component" value="Unassembled WGS sequence"/>
</dbReference>
<dbReference type="PANTHER" id="PTHR30221">
    <property type="entry name" value="SMALL-CONDUCTANCE MECHANOSENSITIVE CHANNEL"/>
    <property type="match status" value="1"/>
</dbReference>
<dbReference type="InterPro" id="IPR011014">
    <property type="entry name" value="MscS_channel_TM-2"/>
</dbReference>
<evidence type="ECO:0000313" key="11">
    <source>
        <dbReference type="Proteomes" id="UP000787625"/>
    </source>
</evidence>
<accession>A0A9D2UHY9</accession>
<dbReference type="InterPro" id="IPR049278">
    <property type="entry name" value="MS_channel_C"/>
</dbReference>
<keyword evidence="3" id="KW-1003">Cell membrane</keyword>
<evidence type="ECO:0000256" key="6">
    <source>
        <dbReference type="ARBA" id="ARBA00023136"/>
    </source>
</evidence>
<evidence type="ECO:0000256" key="2">
    <source>
        <dbReference type="ARBA" id="ARBA00008017"/>
    </source>
</evidence>
<dbReference type="InterPro" id="IPR006685">
    <property type="entry name" value="MscS_channel_2nd"/>
</dbReference>
<evidence type="ECO:0000259" key="9">
    <source>
        <dbReference type="Pfam" id="PF21082"/>
    </source>
</evidence>
<sequence length="276" mass="30211">MANEDAAIDKLSLLMDKLVDFSIHAGEKIVVAIIVFIVGKLVIKLINKLLRRILSRKEVDEGVKTFLYSLTNILLTILLVVSVIGALGVNTASFAALLASAGVAIGMALSGNLQNFAGGLIILIFKPYKVGDFIEVQNVSGTVNAIQILNTVIITTDNKVIYVPNGSLSSGTIINYSRMELRRVDFVFGVDYGTDFSYVKTVVEELISEDDRILDTPAPLIALNELADSSVNVALKVWVKNADYWGVYYDMNKNVYARFNEKGISFPFPQLTVHTA</sequence>